<dbReference type="KEGG" id="hmn:HM131_02725"/>
<comment type="similarity">
    <text evidence="1">Belongs to the glycosyl hydrolase 2 family.</text>
</comment>
<name>A0A1W5ZRC1_9BACI</name>
<keyword evidence="3" id="KW-0326">Glycosidase</keyword>
<dbReference type="PANTHER" id="PTHR42732:SF3">
    <property type="entry name" value="HYDROLASE"/>
    <property type="match status" value="1"/>
</dbReference>
<evidence type="ECO:0000259" key="4">
    <source>
        <dbReference type="Pfam" id="PF00703"/>
    </source>
</evidence>
<dbReference type="Gene3D" id="3.20.20.80">
    <property type="entry name" value="Glycosidases"/>
    <property type="match status" value="1"/>
</dbReference>
<dbReference type="GO" id="GO:0005975">
    <property type="term" value="P:carbohydrate metabolic process"/>
    <property type="evidence" value="ECO:0007669"/>
    <property type="project" value="InterPro"/>
</dbReference>
<dbReference type="EMBL" id="CP020772">
    <property type="protein sequence ID" value="ARI75807.1"/>
    <property type="molecule type" value="Genomic_DNA"/>
</dbReference>
<feature type="domain" description="Glycoside hydrolase family 2 catalytic" evidence="5">
    <location>
        <begin position="327"/>
        <end position="513"/>
    </location>
</feature>
<dbReference type="InterPro" id="IPR036156">
    <property type="entry name" value="Beta-gal/glucu_dom_sf"/>
</dbReference>
<keyword evidence="8" id="KW-1185">Reference proteome</keyword>
<feature type="domain" description="Glycosyl hydrolases family 2 sugar binding" evidence="6">
    <location>
        <begin position="30"/>
        <end position="148"/>
    </location>
</feature>
<dbReference type="InterPro" id="IPR013783">
    <property type="entry name" value="Ig-like_fold"/>
</dbReference>
<dbReference type="Gene3D" id="2.60.40.10">
    <property type="entry name" value="Immunoglobulins"/>
    <property type="match status" value="1"/>
</dbReference>
<dbReference type="InterPro" id="IPR008979">
    <property type="entry name" value="Galactose-bd-like_sf"/>
</dbReference>
<gene>
    <name evidence="7" type="ORF">HM131_02725</name>
</gene>
<dbReference type="SUPFAM" id="SSF49785">
    <property type="entry name" value="Galactose-binding domain-like"/>
    <property type="match status" value="1"/>
</dbReference>
<evidence type="ECO:0000313" key="8">
    <source>
        <dbReference type="Proteomes" id="UP000192527"/>
    </source>
</evidence>
<dbReference type="Gene3D" id="2.60.120.260">
    <property type="entry name" value="Galactose-binding domain-like"/>
    <property type="match status" value="1"/>
</dbReference>
<dbReference type="InterPro" id="IPR006103">
    <property type="entry name" value="Glyco_hydro_2_cat"/>
</dbReference>
<proteinExistence type="inferred from homology"/>
<dbReference type="OrthoDB" id="9762066at2"/>
<sequence length="599" mass="70087">MIDTKPLLEKKDSQSAQYPRPQFRREEWIDLNGTWKFQFDDEDLGEKEAWFKHGVQGEDIQVPYAYQSEMSKVNNNEHHSIIWYEKSFEWQTTNNEVYLHFEAVDYYTKVWVNGQLIGDHEGGHTPFSFLLTQALNSGENTIVVRVQDENSVEQPIGKQSWKSDNFLCWYTRTTGIWQSVWLEEVSSIHLQEVRMTPSVEDSTLHLQGRVKGNSNPVYLEAEVFFEGEWITTAGAWVKTTQSSIDLTLDVQSDEADFRVFYWSPDHPNLYDIRFTIKDRSKTYDQVESYFGMRSIEVEGERILLNRESFYQRLLLDQGYYPGALMTATSKQMEEDLKKVKEMGFNGVRRHQTIADRRYMYWCDRLGLVMWAEMPSSFLFSTTSMARMMEESREMIDKHYNHPSVIIYTLMNESWGVNEIYHREDQQNFVNALYYQAKAFDPTRLIVGNDGWEHTLTDILTVHDYNSDPESMSHSYRNKEEFVDGSPSKTSCKQNYAQGYHYGGEPVVISEYGGIAYGSTKGEDWGYGARPESQEEVLLRLEQLTNVIKDTNYIQGFCYTQLTDVEQEVNGLLDHNHEYKFDPEKIRRIIAQQSSGFVFE</sequence>
<dbReference type="InterPro" id="IPR051913">
    <property type="entry name" value="GH2_Domain-Containing"/>
</dbReference>
<evidence type="ECO:0000259" key="6">
    <source>
        <dbReference type="Pfam" id="PF02837"/>
    </source>
</evidence>
<dbReference type="AlphaFoldDB" id="A0A1W5ZRC1"/>
<dbReference type="SUPFAM" id="SSF51445">
    <property type="entry name" value="(Trans)glycosidases"/>
    <property type="match status" value="1"/>
</dbReference>
<dbReference type="RefSeq" id="WP_085027698.1">
    <property type="nucleotide sequence ID" value="NZ_CP020772.1"/>
</dbReference>
<dbReference type="InterPro" id="IPR006102">
    <property type="entry name" value="Ig-like_GH2"/>
</dbReference>
<dbReference type="InterPro" id="IPR006104">
    <property type="entry name" value="Glyco_hydro_2_N"/>
</dbReference>
<accession>A0A1W5ZRC1</accession>
<dbReference type="Pfam" id="PF02837">
    <property type="entry name" value="Glyco_hydro_2_N"/>
    <property type="match status" value="1"/>
</dbReference>
<dbReference type="Pfam" id="PF02836">
    <property type="entry name" value="Glyco_hydro_2_C"/>
    <property type="match status" value="1"/>
</dbReference>
<evidence type="ECO:0000313" key="7">
    <source>
        <dbReference type="EMBL" id="ARI75807.1"/>
    </source>
</evidence>
<dbReference type="Pfam" id="PF00703">
    <property type="entry name" value="Glyco_hydro_2"/>
    <property type="match status" value="1"/>
</dbReference>
<organism evidence="7 8">
    <name type="scientific">Halobacillus mangrovi</name>
    <dbReference type="NCBI Taxonomy" id="402384"/>
    <lineage>
        <taxon>Bacteria</taxon>
        <taxon>Bacillati</taxon>
        <taxon>Bacillota</taxon>
        <taxon>Bacilli</taxon>
        <taxon>Bacillales</taxon>
        <taxon>Bacillaceae</taxon>
        <taxon>Halobacillus</taxon>
    </lineage>
</organism>
<evidence type="ECO:0000259" key="5">
    <source>
        <dbReference type="Pfam" id="PF02836"/>
    </source>
</evidence>
<protein>
    <submittedName>
        <fullName evidence="7">Uncharacterized protein</fullName>
    </submittedName>
</protein>
<dbReference type="SUPFAM" id="SSF49303">
    <property type="entry name" value="beta-Galactosidase/glucuronidase domain"/>
    <property type="match status" value="1"/>
</dbReference>
<evidence type="ECO:0000256" key="1">
    <source>
        <dbReference type="ARBA" id="ARBA00007401"/>
    </source>
</evidence>
<dbReference type="GO" id="GO:0004553">
    <property type="term" value="F:hydrolase activity, hydrolyzing O-glycosyl compounds"/>
    <property type="evidence" value="ECO:0007669"/>
    <property type="project" value="InterPro"/>
</dbReference>
<dbReference type="Proteomes" id="UP000192527">
    <property type="component" value="Chromosome"/>
</dbReference>
<dbReference type="STRING" id="402384.HM131_02725"/>
<evidence type="ECO:0000256" key="2">
    <source>
        <dbReference type="ARBA" id="ARBA00022801"/>
    </source>
</evidence>
<evidence type="ECO:0000256" key="3">
    <source>
        <dbReference type="ARBA" id="ARBA00023295"/>
    </source>
</evidence>
<keyword evidence="2" id="KW-0378">Hydrolase</keyword>
<reference evidence="7 8" key="1">
    <citation type="submission" date="2017-04" db="EMBL/GenBank/DDBJ databases">
        <title>The whole genome sequencing and assembly of Halobacillus mangrovi strain.</title>
        <authorList>
            <person name="Lee S.-J."/>
            <person name="Park M.-K."/>
            <person name="Kim J.-Y."/>
            <person name="Lee Y.-J."/>
            <person name="Yi H."/>
            <person name="Bahn Y.-S."/>
            <person name="Kim J.F."/>
            <person name="Lee D.-W."/>
        </authorList>
    </citation>
    <scope>NUCLEOTIDE SEQUENCE [LARGE SCALE GENOMIC DNA]</scope>
    <source>
        <strain evidence="7 8">KTB 131</strain>
    </source>
</reference>
<dbReference type="InterPro" id="IPR017853">
    <property type="entry name" value="GH"/>
</dbReference>
<dbReference type="PANTHER" id="PTHR42732">
    <property type="entry name" value="BETA-GALACTOSIDASE"/>
    <property type="match status" value="1"/>
</dbReference>
<feature type="domain" description="Glycoside hydrolase family 2 immunoglobulin-like beta-sandwich" evidence="4">
    <location>
        <begin position="188"/>
        <end position="293"/>
    </location>
</feature>